<protein>
    <submittedName>
        <fullName evidence="3">DUF4131 domain-containing protein</fullName>
    </submittedName>
</protein>
<organism evidence="3 4">
    <name type="scientific">Chitiniphilus purpureus</name>
    <dbReference type="NCBI Taxonomy" id="2981137"/>
    <lineage>
        <taxon>Bacteria</taxon>
        <taxon>Pseudomonadati</taxon>
        <taxon>Pseudomonadota</taxon>
        <taxon>Betaproteobacteria</taxon>
        <taxon>Neisseriales</taxon>
        <taxon>Chitinibacteraceae</taxon>
        <taxon>Chitiniphilus</taxon>
    </lineage>
</organism>
<gene>
    <name evidence="3" type="ORF">N8I74_06445</name>
</gene>
<feature type="transmembrane region" description="Helical" evidence="1">
    <location>
        <begin position="50"/>
        <end position="67"/>
    </location>
</feature>
<proteinExistence type="predicted"/>
<keyword evidence="1" id="KW-0812">Transmembrane</keyword>
<evidence type="ECO:0000313" key="3">
    <source>
        <dbReference type="EMBL" id="UXY16655.1"/>
    </source>
</evidence>
<reference evidence="3" key="1">
    <citation type="submission" date="2022-10" db="EMBL/GenBank/DDBJ databases">
        <title>Chitiniphilus purpureus sp. nov., a novel chitin-degrading bacterium isolated from crawfish pond sediment.</title>
        <authorList>
            <person name="Li K."/>
        </authorList>
    </citation>
    <scope>NUCLEOTIDE SEQUENCE</scope>
    <source>
        <strain evidence="3">CD1</strain>
    </source>
</reference>
<dbReference type="InterPro" id="IPR052159">
    <property type="entry name" value="Competence_DNA_uptake"/>
</dbReference>
<keyword evidence="1" id="KW-1133">Transmembrane helix</keyword>
<feature type="domain" description="DUF4131" evidence="2">
    <location>
        <begin position="26"/>
        <end position="174"/>
    </location>
</feature>
<keyword evidence="1" id="KW-0472">Membrane</keyword>
<name>A0ABY6DQM5_9NEIS</name>
<dbReference type="Pfam" id="PF13567">
    <property type="entry name" value="DUF4131"/>
    <property type="match status" value="1"/>
</dbReference>
<evidence type="ECO:0000256" key="1">
    <source>
        <dbReference type="SAM" id="Phobius"/>
    </source>
</evidence>
<dbReference type="Proteomes" id="UP001061302">
    <property type="component" value="Chromosome"/>
</dbReference>
<dbReference type="RefSeq" id="WP_263126037.1">
    <property type="nucleotide sequence ID" value="NZ_CP106753.1"/>
</dbReference>
<dbReference type="PANTHER" id="PTHR30619:SF1">
    <property type="entry name" value="RECOMBINATION PROTEIN 2"/>
    <property type="match status" value="1"/>
</dbReference>
<keyword evidence="4" id="KW-1185">Reference proteome</keyword>
<evidence type="ECO:0000259" key="2">
    <source>
        <dbReference type="Pfam" id="PF13567"/>
    </source>
</evidence>
<evidence type="ECO:0000313" key="4">
    <source>
        <dbReference type="Proteomes" id="UP001061302"/>
    </source>
</evidence>
<accession>A0ABY6DQM5</accession>
<dbReference type="EMBL" id="CP106753">
    <property type="protein sequence ID" value="UXY16655.1"/>
    <property type="molecule type" value="Genomic_DNA"/>
</dbReference>
<sequence length="230" mass="24350">MIVRYLAPLLAFVAGVCLLQLQTALPPVWPAGLAALTGAVLGWRDPRRRTFWLTLVAICLGLGWAGMQAGARLAGQLPAALEGKVITVPGHIVGLPQASAHGWRFTFATDSPALPRRIQVSWYGKPPPLAPGQRWQLSLRLKRVHGAVNPGGPDLEAWMLQQDIGATATVRAGTRLPGHAPAAAIDRLRALLAERIRHALGPAPQAGVIVALTVGEQSGIALNGYIKVVN</sequence>
<dbReference type="PANTHER" id="PTHR30619">
    <property type="entry name" value="DNA INTERNALIZATION/COMPETENCE PROTEIN COMEC/REC2"/>
    <property type="match status" value="1"/>
</dbReference>
<dbReference type="InterPro" id="IPR025405">
    <property type="entry name" value="DUF4131"/>
</dbReference>